<proteinExistence type="predicted"/>
<evidence type="ECO:0000313" key="2">
    <source>
        <dbReference type="EMBL" id="WXL29299.1"/>
    </source>
</evidence>
<organism evidence="2 3">
    <name type="scientific">Mycoplasmopsis felifaucium</name>
    <dbReference type="NCBI Taxonomy" id="35768"/>
    <lineage>
        <taxon>Bacteria</taxon>
        <taxon>Bacillati</taxon>
        <taxon>Mycoplasmatota</taxon>
        <taxon>Mycoplasmoidales</taxon>
        <taxon>Metamycoplasmataceae</taxon>
        <taxon>Mycoplasmopsis</taxon>
    </lineage>
</organism>
<reference evidence="2" key="1">
    <citation type="submission" date="2024-03" db="EMBL/GenBank/DDBJ databases">
        <title>Complete genome sequence of Mycoplasma felifaucium Z921 isolated from the trachea of a cheetah.</title>
        <authorList>
            <person name="Spergser J."/>
        </authorList>
    </citation>
    <scope>NUCLEOTIDE SEQUENCE [LARGE SCALE GENOMIC DNA]</scope>
    <source>
        <strain evidence="2">Z921</strain>
    </source>
</reference>
<keyword evidence="3" id="KW-1185">Reference proteome</keyword>
<feature type="transmembrane region" description="Helical" evidence="1">
    <location>
        <begin position="96"/>
        <end position="115"/>
    </location>
</feature>
<keyword evidence="1" id="KW-0812">Transmembrane</keyword>
<keyword evidence="1" id="KW-1133">Transmembrane helix</keyword>
<feature type="transmembrane region" description="Helical" evidence="1">
    <location>
        <begin position="154"/>
        <end position="174"/>
    </location>
</feature>
<feature type="transmembrane region" description="Helical" evidence="1">
    <location>
        <begin position="31"/>
        <end position="48"/>
    </location>
</feature>
<feature type="transmembrane region" description="Helical" evidence="1">
    <location>
        <begin position="257"/>
        <end position="279"/>
    </location>
</feature>
<sequence length="322" mass="36035">MQTNSSKVWENINDFFTNTAGAGMGMYGSYHWLYISSAIALVILWLFSFRKATRNQVRGLMILSWILLFLNEILLHQLGAWAAVKVGTDLHYNYGYAPAGPGALMLWVLPLFFLLPFEKWEDMLKPVIGISSILIGGMLLIYPSAVFATKNAAWILYSLIEASIVFALGSYLVLKNKIALKSPWTYIHYIIGMSVIILVALCLNGIVFAGSGKNYEIAAGWDFMKVSYYSMPPKIYTYFAAIFGTNLYSTAWQVSVLVGYGIVLIFGALLPYAIFASLFTPLVSELDKRYYESIEAEEAEKRECCCCTKSQKTCEVETVKVA</sequence>
<feature type="transmembrane region" description="Helical" evidence="1">
    <location>
        <begin position="186"/>
        <end position="209"/>
    </location>
</feature>
<keyword evidence="1" id="KW-0472">Membrane</keyword>
<dbReference type="Proteomes" id="UP001477443">
    <property type="component" value="Chromosome"/>
</dbReference>
<evidence type="ECO:0000256" key="1">
    <source>
        <dbReference type="SAM" id="Phobius"/>
    </source>
</evidence>
<name>A0ABZ2RYD8_9BACT</name>
<accession>A0ABZ2RYD8</accession>
<protein>
    <submittedName>
        <fullName evidence="2">Uncharacterized protein</fullName>
    </submittedName>
</protein>
<gene>
    <name evidence="2" type="ORF">WG617_01455</name>
</gene>
<feature type="transmembrane region" description="Helical" evidence="1">
    <location>
        <begin position="60"/>
        <end position="84"/>
    </location>
</feature>
<dbReference type="EMBL" id="CP148067">
    <property type="protein sequence ID" value="WXL29299.1"/>
    <property type="molecule type" value="Genomic_DNA"/>
</dbReference>
<evidence type="ECO:0000313" key="3">
    <source>
        <dbReference type="Proteomes" id="UP001477443"/>
    </source>
</evidence>
<dbReference type="RefSeq" id="WP_338822913.1">
    <property type="nucleotide sequence ID" value="NZ_CP148067.1"/>
</dbReference>
<feature type="transmembrane region" description="Helical" evidence="1">
    <location>
        <begin position="127"/>
        <end position="148"/>
    </location>
</feature>